<dbReference type="Proteomes" id="UP001201980">
    <property type="component" value="Unassembled WGS sequence"/>
</dbReference>
<accession>A0AAD5RTG3</accession>
<keyword evidence="3" id="KW-1185">Reference proteome</keyword>
<evidence type="ECO:0000313" key="2">
    <source>
        <dbReference type="EMBL" id="KAJ2903752.1"/>
    </source>
</evidence>
<feature type="region of interest" description="Disordered" evidence="1">
    <location>
        <begin position="143"/>
        <end position="181"/>
    </location>
</feature>
<evidence type="ECO:0000256" key="1">
    <source>
        <dbReference type="SAM" id="MobiDB-lite"/>
    </source>
</evidence>
<feature type="compositionally biased region" description="Polar residues" evidence="1">
    <location>
        <begin position="463"/>
        <end position="476"/>
    </location>
</feature>
<dbReference type="AlphaFoldDB" id="A0AAD5RTG3"/>
<evidence type="ECO:0000313" key="3">
    <source>
        <dbReference type="Proteomes" id="UP001201980"/>
    </source>
</evidence>
<proteinExistence type="predicted"/>
<name>A0AAD5RTG3_9PEZI</name>
<feature type="region of interest" description="Disordered" evidence="1">
    <location>
        <begin position="1"/>
        <end position="66"/>
    </location>
</feature>
<sequence>MASEASYSSELGILGPHDSMDPFGVPQPLHIVKRRESKYQEGGSRKSSTNTDDSLASVPEAPGTSKSINVYKKRRFGCLRPTDIDEEDEEEGRLLSVRFPNSQWDKKTSSSTSLLAGISPLNDASTSTSSLSISCASPVKSISSMSRGKYHPKKALGGLNRDHSKRHKSESKSSSAEPLQLHAASPVKSCHDLRGSVSFPSRASFDLERHLHESIIEEGFHGREACVLSPQVVVTPEVKALDAGNVDLWVAVQVFGKLCRTRDSPEREAAYEDASCHRSTYGHLYDLKIDILPTKHSSVLEIIGNSGTSRTLHLNSRILVLAHISLSSSLPPDLSLPLRHRSEELMADLEFHLGSIRTEYLLVRLTYSHSAFPNINNTAITDGVAIVNNKIITIATAVVKRHNSSSLWSPPPAPVPNPLFEIISSHWGSVRTADLIGRIAGHSRSTPRKPRMEPTPMNEKSIDSSTLSSLEKTPSKNLLIPARRASLKRAGPAPLSPQTPSEVEGSSGLTLEDEDEEDPARKIWTAMRKASRGTTGRVGAVGSFRVSKNGGGGARPISPSLVRVAAGGRISPKSARRSADKRREALLERAVRNKRSLGGETLRRLVPSLEGMKIEKDKENDGENTGDAEKMLESGRPPDPGGGPVGKIAPVKRQFSNSSTRKRALLGWGWGSWWS</sequence>
<feature type="compositionally biased region" description="Basic and acidic residues" evidence="1">
    <location>
        <begin position="615"/>
        <end position="633"/>
    </location>
</feature>
<gene>
    <name evidence="2" type="ORF">MKZ38_009404</name>
</gene>
<reference evidence="2" key="1">
    <citation type="submission" date="2022-07" db="EMBL/GenBank/DDBJ databases">
        <title>Draft genome sequence of Zalerion maritima ATCC 34329, a (micro)plastics degrading marine fungus.</title>
        <authorList>
            <person name="Paco A."/>
            <person name="Goncalves M.F.M."/>
            <person name="Rocha-Santos T.A.P."/>
            <person name="Alves A."/>
        </authorList>
    </citation>
    <scope>NUCLEOTIDE SEQUENCE</scope>
    <source>
        <strain evidence="2">ATCC 34329</strain>
    </source>
</reference>
<organism evidence="2 3">
    <name type="scientific">Zalerion maritima</name>
    <dbReference type="NCBI Taxonomy" id="339359"/>
    <lineage>
        <taxon>Eukaryota</taxon>
        <taxon>Fungi</taxon>
        <taxon>Dikarya</taxon>
        <taxon>Ascomycota</taxon>
        <taxon>Pezizomycotina</taxon>
        <taxon>Sordariomycetes</taxon>
        <taxon>Lulworthiomycetidae</taxon>
        <taxon>Lulworthiales</taxon>
        <taxon>Lulworthiaceae</taxon>
        <taxon>Zalerion</taxon>
    </lineage>
</organism>
<dbReference type="EMBL" id="JAKWBI020000072">
    <property type="protein sequence ID" value="KAJ2903752.1"/>
    <property type="molecule type" value="Genomic_DNA"/>
</dbReference>
<feature type="region of interest" description="Disordered" evidence="1">
    <location>
        <begin position="438"/>
        <end position="519"/>
    </location>
</feature>
<feature type="region of interest" description="Disordered" evidence="1">
    <location>
        <begin position="615"/>
        <end position="661"/>
    </location>
</feature>
<protein>
    <submittedName>
        <fullName evidence="2">Uncharacterized protein</fullName>
    </submittedName>
</protein>
<comment type="caution">
    <text evidence="2">The sequence shown here is derived from an EMBL/GenBank/DDBJ whole genome shotgun (WGS) entry which is preliminary data.</text>
</comment>
<feature type="compositionally biased region" description="Polar residues" evidence="1">
    <location>
        <begin position="45"/>
        <end position="54"/>
    </location>
</feature>